<dbReference type="FunFam" id="1.20.58.110:FF:000001">
    <property type="entry name" value="30S ribosomal protein S20"/>
    <property type="match status" value="1"/>
</dbReference>
<comment type="similarity">
    <text evidence="2 8">Belongs to the bacterial ribosomal protein bS20 family.</text>
</comment>
<name>S9S8M3_MAGFU</name>
<dbReference type="Gene3D" id="1.20.58.110">
    <property type="entry name" value="Ribosomal protein S20"/>
    <property type="match status" value="1"/>
</dbReference>
<evidence type="ECO:0000256" key="2">
    <source>
        <dbReference type="ARBA" id="ARBA00007634"/>
    </source>
</evidence>
<dbReference type="PATRIC" id="fig|1316936.3.peg.2617"/>
<dbReference type="SUPFAM" id="SSF46992">
    <property type="entry name" value="Ribosomal protein S20"/>
    <property type="match status" value="1"/>
</dbReference>
<dbReference type="GO" id="GO:0006412">
    <property type="term" value="P:translation"/>
    <property type="evidence" value="ECO:0007669"/>
    <property type="project" value="UniProtKB-UniRule"/>
</dbReference>
<reference evidence="10 11" key="1">
    <citation type="submission" date="2013-04" db="EMBL/GenBank/DDBJ databases">
        <authorList>
            <person name="Kuznetsov B."/>
            <person name="Ivanovsky R."/>
        </authorList>
    </citation>
    <scope>NUCLEOTIDE SEQUENCE [LARGE SCALE GENOMIC DNA]</scope>
    <source>
        <strain evidence="10 11">MGU-K5</strain>
    </source>
</reference>
<dbReference type="AlphaFoldDB" id="S9S8M3"/>
<feature type="compositionally biased region" description="Basic residues" evidence="9">
    <location>
        <begin position="1"/>
        <end position="15"/>
    </location>
</feature>
<protein>
    <recommendedName>
        <fullName evidence="7 8">Small ribosomal subunit protein bS20</fullName>
    </recommendedName>
</protein>
<dbReference type="RefSeq" id="WP_021132926.1">
    <property type="nucleotide sequence ID" value="NZ_AQPH01000056.1"/>
</dbReference>
<evidence type="ECO:0000256" key="8">
    <source>
        <dbReference type="HAMAP-Rule" id="MF_00500"/>
    </source>
</evidence>
<comment type="caution">
    <text evidence="10">The sequence shown here is derived from an EMBL/GenBank/DDBJ whole genome shotgun (WGS) entry which is preliminary data.</text>
</comment>
<evidence type="ECO:0000256" key="1">
    <source>
        <dbReference type="ARBA" id="ARBA00003134"/>
    </source>
</evidence>
<dbReference type="InterPro" id="IPR036510">
    <property type="entry name" value="Ribosomal_bS20_sf"/>
</dbReference>
<evidence type="ECO:0000313" key="11">
    <source>
        <dbReference type="Proteomes" id="UP000015350"/>
    </source>
</evidence>
<dbReference type="GO" id="GO:0070181">
    <property type="term" value="F:small ribosomal subunit rRNA binding"/>
    <property type="evidence" value="ECO:0007669"/>
    <property type="project" value="TreeGrafter"/>
</dbReference>
<accession>S9S8M3</accession>
<dbReference type="InterPro" id="IPR002583">
    <property type="entry name" value="Ribosomal_bS20"/>
</dbReference>
<evidence type="ECO:0000256" key="6">
    <source>
        <dbReference type="ARBA" id="ARBA00023274"/>
    </source>
</evidence>
<dbReference type="Proteomes" id="UP000015350">
    <property type="component" value="Unassembled WGS sequence"/>
</dbReference>
<evidence type="ECO:0000313" key="10">
    <source>
        <dbReference type="EMBL" id="EPY01024.1"/>
    </source>
</evidence>
<evidence type="ECO:0000256" key="5">
    <source>
        <dbReference type="ARBA" id="ARBA00022980"/>
    </source>
</evidence>
<dbReference type="PANTHER" id="PTHR33398:SF1">
    <property type="entry name" value="SMALL RIBOSOMAL SUBUNIT PROTEIN BS20C"/>
    <property type="match status" value="1"/>
</dbReference>
<keyword evidence="3 8" id="KW-0699">rRNA-binding</keyword>
<organism evidence="10 11">
    <name type="scientific">Magnetospirillum fulvum MGU-K5</name>
    <dbReference type="NCBI Taxonomy" id="1316936"/>
    <lineage>
        <taxon>Bacteria</taxon>
        <taxon>Pseudomonadati</taxon>
        <taxon>Pseudomonadota</taxon>
        <taxon>Alphaproteobacteria</taxon>
        <taxon>Rhodospirillales</taxon>
        <taxon>Rhodospirillaceae</taxon>
        <taxon>Magnetospirillum</taxon>
    </lineage>
</organism>
<evidence type="ECO:0000256" key="3">
    <source>
        <dbReference type="ARBA" id="ARBA00022730"/>
    </source>
</evidence>
<dbReference type="HAMAP" id="MF_00500">
    <property type="entry name" value="Ribosomal_bS20"/>
    <property type="match status" value="1"/>
</dbReference>
<feature type="region of interest" description="Disordered" evidence="9">
    <location>
        <begin position="1"/>
        <end position="20"/>
    </location>
</feature>
<proteinExistence type="inferred from homology"/>
<dbReference type="STRING" id="1316936.K678_13111"/>
<dbReference type="OrthoDB" id="9807974at2"/>
<sequence>MAHHPSAKKRIRQTARRTEVNGARVSRIRSFVKKVELAISAGDSDAAKAALRAAEPQLMKGVQAGVVQKNTASRKVSRLSARVRDMKPLA</sequence>
<dbReference type="Pfam" id="PF01649">
    <property type="entry name" value="Ribosomal_S20p"/>
    <property type="match status" value="1"/>
</dbReference>
<comment type="function">
    <text evidence="1 8">Binds directly to 16S ribosomal RNA.</text>
</comment>
<keyword evidence="4 8" id="KW-0694">RNA-binding</keyword>
<keyword evidence="5 8" id="KW-0689">Ribosomal protein</keyword>
<dbReference type="eggNOG" id="COG0268">
    <property type="taxonomic scope" value="Bacteria"/>
</dbReference>
<keyword evidence="6 8" id="KW-0687">Ribonucleoprotein</keyword>
<evidence type="ECO:0000256" key="7">
    <source>
        <dbReference type="ARBA" id="ARBA00035136"/>
    </source>
</evidence>
<dbReference type="GO" id="GO:0003735">
    <property type="term" value="F:structural constituent of ribosome"/>
    <property type="evidence" value="ECO:0007669"/>
    <property type="project" value="InterPro"/>
</dbReference>
<dbReference type="PANTHER" id="PTHR33398">
    <property type="entry name" value="30S RIBOSOMAL PROTEIN S20"/>
    <property type="match status" value="1"/>
</dbReference>
<evidence type="ECO:0000256" key="4">
    <source>
        <dbReference type="ARBA" id="ARBA00022884"/>
    </source>
</evidence>
<dbReference type="EMBL" id="AQPH01000056">
    <property type="protein sequence ID" value="EPY01024.1"/>
    <property type="molecule type" value="Genomic_DNA"/>
</dbReference>
<dbReference type="GO" id="GO:0015935">
    <property type="term" value="C:small ribosomal subunit"/>
    <property type="evidence" value="ECO:0007669"/>
    <property type="project" value="TreeGrafter"/>
</dbReference>
<dbReference type="NCBIfam" id="TIGR00029">
    <property type="entry name" value="S20"/>
    <property type="match status" value="1"/>
</dbReference>
<evidence type="ECO:0000256" key="9">
    <source>
        <dbReference type="SAM" id="MobiDB-lite"/>
    </source>
</evidence>
<gene>
    <name evidence="8 10" type="primary">rpsT</name>
    <name evidence="10" type="ORF">K678_13111</name>
</gene>